<dbReference type="Gramene" id="Pp3c24_4880V3.3">
    <property type="protein sequence ID" value="Pp3c24_4880V3.3"/>
    <property type="gene ID" value="Pp3c24_4880"/>
</dbReference>
<dbReference type="EnsemblPlants" id="Pp3c24_4880V3.1">
    <property type="protein sequence ID" value="Pp3c24_4880V3.1"/>
    <property type="gene ID" value="Pp3c24_4880"/>
</dbReference>
<evidence type="ECO:0000256" key="6">
    <source>
        <dbReference type="ARBA" id="ARBA00025750"/>
    </source>
</evidence>
<accession>A0A2K1IFJ4</accession>
<keyword evidence="2" id="KW-0677">Repeat</keyword>
<dbReference type="EnsemblPlants" id="Pp3c24_4880V3.2">
    <property type="protein sequence ID" value="Pp3c24_4880V3.2"/>
    <property type="gene ID" value="Pp3c24_4880"/>
</dbReference>
<dbReference type="Gramene" id="Pp3c24_4880V3.4">
    <property type="protein sequence ID" value="Pp3c24_4880V3.4"/>
    <property type="gene ID" value="Pp3c24_4880"/>
</dbReference>
<dbReference type="GO" id="GO:0005634">
    <property type="term" value="C:nucleus"/>
    <property type="evidence" value="ECO:0007669"/>
    <property type="project" value="UniProtKB-SubCell"/>
</dbReference>
<comment type="subcellular location">
    <subcellularLocation>
        <location evidence="1">Nucleus</location>
    </subcellularLocation>
</comment>
<organism evidence="8">
    <name type="scientific">Physcomitrium patens</name>
    <name type="common">Spreading-leaved earth moss</name>
    <name type="synonym">Physcomitrella patens</name>
    <dbReference type="NCBI Taxonomy" id="3218"/>
    <lineage>
        <taxon>Eukaryota</taxon>
        <taxon>Viridiplantae</taxon>
        <taxon>Streptophyta</taxon>
        <taxon>Embryophyta</taxon>
        <taxon>Bryophyta</taxon>
        <taxon>Bryophytina</taxon>
        <taxon>Bryopsida</taxon>
        <taxon>Funariidae</taxon>
        <taxon>Funariales</taxon>
        <taxon>Funariaceae</taxon>
        <taxon>Physcomitrium</taxon>
    </lineage>
</organism>
<feature type="compositionally biased region" description="Polar residues" evidence="7">
    <location>
        <begin position="327"/>
        <end position="338"/>
    </location>
</feature>
<keyword evidence="3" id="KW-0802">TPR repeat</keyword>
<sequence>MTRGEQFARPASGYLMSYNTYFSKPAPCSPMKPTSKVLPISRGDPFHVVHKVPVGDSPYVKAKHVQLVDKDPDRAIALFWAAINSGDRVDSALKDMAIVMRQQNRPQEAIEAIKSLRSRCSDQAQESLDNVLLDLYKRCGRLDDQIDLLRHKLHLIHQGLAFNGKRTKTARSQGKKFQVSVKQEATRLLGNLGWAYMQQLNFVAAEAVYRKALSIETDINKVCNLGICLMKQGRLEEAKAALQRVTVAYSGIRWASDSQLKSYERAQDLLKELGSSIGLKGSHDDILQQLSSFTIPGCNSDVSAHDSTLWQPQPAMPRQPRRASRSGLEQVSRSNIDPSMSGAFVATSGFGPAHHTRHDMTGSYRTQSWLQDGSCSGSSSGWDEDDFDDASLDEFSDGSDFQGYPQESISSNPIASENEEMQWHVETSLREWLEKAIALKNGLYERQLGMEGEREAYKSFPVATATPPARDMASTTVAQSCIPVAKPTQSLSSKLSRTPIKKFLDIAKPLPYQHSNSRDVPSRHADVEKQRTIKVEEEKSTWDLLDFTFNPGDLDFGRASNRFETNDEIQDSSFNREFAERITFI</sequence>
<dbReference type="GeneID" id="112276915"/>
<dbReference type="Gramene" id="Pp3c24_4880V3.2">
    <property type="protein sequence ID" value="Pp3c24_4880V3.2"/>
    <property type="gene ID" value="Pp3c24_4880"/>
</dbReference>
<evidence type="ECO:0000256" key="3">
    <source>
        <dbReference type="ARBA" id="ARBA00022803"/>
    </source>
</evidence>
<dbReference type="EnsemblPlants" id="Pp3c24_4880V3.3">
    <property type="protein sequence ID" value="Pp3c24_4880V3.3"/>
    <property type="gene ID" value="Pp3c24_4880"/>
</dbReference>
<dbReference type="KEGG" id="ppp:112276915"/>
<dbReference type="FunCoup" id="A0A2K1IFJ4">
    <property type="interactions" value="515"/>
</dbReference>
<reference evidence="8 10" key="2">
    <citation type="journal article" date="2018" name="Plant J.">
        <title>The Physcomitrella patens chromosome-scale assembly reveals moss genome structure and evolution.</title>
        <authorList>
            <person name="Lang D."/>
            <person name="Ullrich K.K."/>
            <person name="Murat F."/>
            <person name="Fuchs J."/>
            <person name="Jenkins J."/>
            <person name="Haas F.B."/>
            <person name="Piednoel M."/>
            <person name="Gundlach H."/>
            <person name="Van Bel M."/>
            <person name="Meyberg R."/>
            <person name="Vives C."/>
            <person name="Morata J."/>
            <person name="Symeonidi A."/>
            <person name="Hiss M."/>
            <person name="Muchero W."/>
            <person name="Kamisugi Y."/>
            <person name="Saleh O."/>
            <person name="Blanc G."/>
            <person name="Decker E.L."/>
            <person name="van Gessel N."/>
            <person name="Grimwood J."/>
            <person name="Hayes R.D."/>
            <person name="Graham S.W."/>
            <person name="Gunter L.E."/>
            <person name="McDaniel S.F."/>
            <person name="Hoernstein S.N.W."/>
            <person name="Larsson A."/>
            <person name="Li F.W."/>
            <person name="Perroud P.F."/>
            <person name="Phillips J."/>
            <person name="Ranjan P."/>
            <person name="Rokshar D.S."/>
            <person name="Rothfels C.J."/>
            <person name="Schneider L."/>
            <person name="Shu S."/>
            <person name="Stevenson D.W."/>
            <person name="Thummler F."/>
            <person name="Tillich M."/>
            <person name="Villarreal Aguilar J.C."/>
            <person name="Widiez T."/>
            <person name="Wong G.K."/>
            <person name="Wymore A."/>
            <person name="Zhang Y."/>
            <person name="Zimmer A.D."/>
            <person name="Quatrano R.S."/>
            <person name="Mayer K.F.X."/>
            <person name="Goodstein D."/>
            <person name="Casacuberta J.M."/>
            <person name="Vandepoele K."/>
            <person name="Reski R."/>
            <person name="Cuming A.C."/>
            <person name="Tuskan G.A."/>
            <person name="Maumus F."/>
            <person name="Salse J."/>
            <person name="Schmutz J."/>
            <person name="Rensing S.A."/>
        </authorList>
    </citation>
    <scope>NUCLEOTIDE SEQUENCE [LARGE SCALE GENOMIC DNA]</scope>
    <source>
        <strain evidence="9 10">cv. Gransden 2004</strain>
    </source>
</reference>
<dbReference type="InterPro" id="IPR044961">
    <property type="entry name" value="MS5/SDI1"/>
</dbReference>
<dbReference type="PANTHER" id="PTHR36326">
    <property type="entry name" value="PROTEIN POLLENLESS 3-LIKE 2"/>
    <property type="match status" value="1"/>
</dbReference>
<name>A0A2K1IFJ4_PHYPA</name>
<protein>
    <submittedName>
        <fullName evidence="8 9">Uncharacterized protein</fullName>
    </submittedName>
</protein>
<evidence type="ECO:0000256" key="2">
    <source>
        <dbReference type="ARBA" id="ARBA00022737"/>
    </source>
</evidence>
<proteinExistence type="inferred from homology"/>
<dbReference type="InterPro" id="IPR019734">
    <property type="entry name" value="TPR_rpt"/>
</dbReference>
<dbReference type="Gene3D" id="1.25.40.10">
    <property type="entry name" value="Tetratricopeptide repeat domain"/>
    <property type="match status" value="1"/>
</dbReference>
<feature type="compositionally biased region" description="Polar residues" evidence="7">
    <location>
        <begin position="405"/>
        <end position="415"/>
    </location>
</feature>
<comment type="similarity">
    <text evidence="6">Belongs to the MS5 protein family.</text>
</comment>
<feature type="compositionally biased region" description="Acidic residues" evidence="7">
    <location>
        <begin position="382"/>
        <end position="397"/>
    </location>
</feature>
<dbReference type="PaxDb" id="3218-PP1S18_3V6.1"/>
<dbReference type="Pfam" id="PF13181">
    <property type="entry name" value="TPR_8"/>
    <property type="match status" value="2"/>
</dbReference>
<dbReference type="RefSeq" id="XP_024364498.1">
    <property type="nucleotide sequence ID" value="XM_024508730.2"/>
</dbReference>
<dbReference type="OrthoDB" id="10258631at2759"/>
<reference evidence="9" key="3">
    <citation type="submission" date="2020-12" db="UniProtKB">
        <authorList>
            <consortium name="EnsemblPlants"/>
        </authorList>
    </citation>
    <scope>IDENTIFICATION</scope>
</reference>
<evidence type="ECO:0000256" key="7">
    <source>
        <dbReference type="SAM" id="MobiDB-lite"/>
    </source>
</evidence>
<evidence type="ECO:0000313" key="9">
    <source>
        <dbReference type="EnsemblPlants" id="Pp3c24_4880V3.1"/>
    </source>
</evidence>
<dbReference type="SMART" id="SM00028">
    <property type="entry name" value="TPR"/>
    <property type="match status" value="2"/>
</dbReference>
<keyword evidence="4" id="KW-0175">Coiled coil</keyword>
<dbReference type="InterPro" id="IPR011990">
    <property type="entry name" value="TPR-like_helical_dom_sf"/>
</dbReference>
<reference evidence="8 10" key="1">
    <citation type="journal article" date="2008" name="Science">
        <title>The Physcomitrella genome reveals evolutionary insights into the conquest of land by plants.</title>
        <authorList>
            <person name="Rensing S."/>
            <person name="Lang D."/>
            <person name="Zimmer A."/>
            <person name="Terry A."/>
            <person name="Salamov A."/>
            <person name="Shapiro H."/>
            <person name="Nishiyama T."/>
            <person name="Perroud P.-F."/>
            <person name="Lindquist E."/>
            <person name="Kamisugi Y."/>
            <person name="Tanahashi T."/>
            <person name="Sakakibara K."/>
            <person name="Fujita T."/>
            <person name="Oishi K."/>
            <person name="Shin-I T."/>
            <person name="Kuroki Y."/>
            <person name="Toyoda A."/>
            <person name="Suzuki Y."/>
            <person name="Hashimoto A."/>
            <person name="Yamaguchi K."/>
            <person name="Sugano A."/>
            <person name="Kohara Y."/>
            <person name="Fujiyama A."/>
            <person name="Anterola A."/>
            <person name="Aoki S."/>
            <person name="Ashton N."/>
            <person name="Barbazuk W.B."/>
            <person name="Barker E."/>
            <person name="Bennetzen J."/>
            <person name="Bezanilla M."/>
            <person name="Blankenship R."/>
            <person name="Cho S.H."/>
            <person name="Dutcher S."/>
            <person name="Estelle M."/>
            <person name="Fawcett J.A."/>
            <person name="Gundlach H."/>
            <person name="Hanada K."/>
            <person name="Heyl A."/>
            <person name="Hicks K.A."/>
            <person name="Hugh J."/>
            <person name="Lohr M."/>
            <person name="Mayer K."/>
            <person name="Melkozernov A."/>
            <person name="Murata T."/>
            <person name="Nelson D."/>
            <person name="Pils B."/>
            <person name="Prigge M."/>
            <person name="Reiss B."/>
            <person name="Renner T."/>
            <person name="Rombauts S."/>
            <person name="Rushton P."/>
            <person name="Sanderfoot A."/>
            <person name="Schween G."/>
            <person name="Shiu S.-H."/>
            <person name="Stueber K."/>
            <person name="Theodoulou F.L."/>
            <person name="Tu H."/>
            <person name="Van de Peer Y."/>
            <person name="Verrier P.J."/>
            <person name="Waters E."/>
            <person name="Wood A."/>
            <person name="Yang L."/>
            <person name="Cove D."/>
            <person name="Cuming A."/>
            <person name="Hasebe M."/>
            <person name="Lucas S."/>
            <person name="Mishler D.B."/>
            <person name="Reski R."/>
            <person name="Grigoriev I."/>
            <person name="Quatrano R.S."/>
            <person name="Boore J.L."/>
        </authorList>
    </citation>
    <scope>NUCLEOTIDE SEQUENCE [LARGE SCALE GENOMIC DNA]</scope>
    <source>
        <strain evidence="9 10">cv. Gransden 2004</strain>
    </source>
</reference>
<evidence type="ECO:0000256" key="5">
    <source>
        <dbReference type="ARBA" id="ARBA00023242"/>
    </source>
</evidence>
<feature type="region of interest" description="Disordered" evidence="7">
    <location>
        <begin position="304"/>
        <end position="340"/>
    </location>
</feature>
<evidence type="ECO:0000313" key="10">
    <source>
        <dbReference type="Proteomes" id="UP000006727"/>
    </source>
</evidence>
<dbReference type="AlphaFoldDB" id="A0A2K1IFJ4"/>
<gene>
    <name evidence="9" type="primary">LOC112276915</name>
    <name evidence="8" type="ORF">PHYPA_028638</name>
</gene>
<evidence type="ECO:0000313" key="8">
    <source>
        <dbReference type="EMBL" id="PNR28046.1"/>
    </source>
</evidence>
<keyword evidence="5" id="KW-0539">Nucleus</keyword>
<dbReference type="PANTHER" id="PTHR36326:SF7">
    <property type="entry name" value="PROTEIN POLLENLESS 3-LIKE 2"/>
    <property type="match status" value="1"/>
</dbReference>
<dbReference type="Proteomes" id="UP000006727">
    <property type="component" value="Chromosome 24"/>
</dbReference>
<dbReference type="EnsemblPlants" id="Pp3c24_4880V3.4">
    <property type="protein sequence ID" value="Pp3c24_4880V3.4"/>
    <property type="gene ID" value="Pp3c24_4880"/>
</dbReference>
<evidence type="ECO:0000256" key="1">
    <source>
        <dbReference type="ARBA" id="ARBA00004123"/>
    </source>
</evidence>
<keyword evidence="10" id="KW-1185">Reference proteome</keyword>
<dbReference type="SUPFAM" id="SSF48452">
    <property type="entry name" value="TPR-like"/>
    <property type="match status" value="1"/>
</dbReference>
<dbReference type="EMBL" id="ABEU02000024">
    <property type="protein sequence ID" value="PNR28046.1"/>
    <property type="molecule type" value="Genomic_DNA"/>
</dbReference>
<evidence type="ECO:0000256" key="4">
    <source>
        <dbReference type="ARBA" id="ARBA00023054"/>
    </source>
</evidence>
<feature type="region of interest" description="Disordered" evidence="7">
    <location>
        <begin position="374"/>
        <end position="417"/>
    </location>
</feature>
<dbReference type="Gramene" id="Pp3c24_4880V3.1">
    <property type="protein sequence ID" value="Pp3c24_4880V3.1"/>
    <property type="gene ID" value="Pp3c24_4880"/>
</dbReference>